<reference evidence="2" key="2">
    <citation type="submission" date="2023-02" db="EMBL/GenBank/DDBJ databases">
        <authorList>
            <person name="Rayyan A."/>
            <person name="Meyer T."/>
            <person name="Kyndt J.A."/>
        </authorList>
    </citation>
    <scope>NUCLEOTIDE SEQUENCE</scope>
    <source>
        <strain evidence="2">DSM 9987</strain>
    </source>
</reference>
<organism evidence="2 3">
    <name type="scientific">Rhodoplanes tepidamans</name>
    <name type="common">Rhodoplanes cryptolactis</name>
    <dbReference type="NCBI Taxonomy" id="200616"/>
    <lineage>
        <taxon>Bacteria</taxon>
        <taxon>Pseudomonadati</taxon>
        <taxon>Pseudomonadota</taxon>
        <taxon>Alphaproteobacteria</taxon>
        <taxon>Hyphomicrobiales</taxon>
        <taxon>Nitrobacteraceae</taxon>
        <taxon>Rhodoplanes</taxon>
    </lineage>
</organism>
<dbReference type="EMBL" id="JAQQLI010000018">
    <property type="protein sequence ID" value="MDC7786653.1"/>
    <property type="molecule type" value="Genomic_DNA"/>
</dbReference>
<gene>
    <name evidence="2" type="ORF">PQJ73_13245</name>
</gene>
<evidence type="ECO:0000313" key="2">
    <source>
        <dbReference type="EMBL" id="MDC7786653.1"/>
    </source>
</evidence>
<protein>
    <submittedName>
        <fullName evidence="2">Uncharacterized protein</fullName>
    </submittedName>
</protein>
<keyword evidence="3" id="KW-1185">Reference proteome</keyword>
<evidence type="ECO:0000313" key="3">
    <source>
        <dbReference type="Proteomes" id="UP001165652"/>
    </source>
</evidence>
<keyword evidence="1" id="KW-0732">Signal</keyword>
<evidence type="ECO:0000256" key="1">
    <source>
        <dbReference type="SAM" id="SignalP"/>
    </source>
</evidence>
<dbReference type="Proteomes" id="UP001165652">
    <property type="component" value="Unassembled WGS sequence"/>
</dbReference>
<sequence>MRTAAWILGASLALAAATTAAITPAAADVLITSDTGGMIGDYVARWQRVRQSGERVVIDGTCLSACTIVVGMIPRDRLCATRNAALGFHAAWLPDANGNRVTSPIATKALWGMYPGSVRRWITRRGGLTPRMLMMRGRDLAAVVPSCESGARRIAASPRPAARVGRQARALRRAPAAIATPAVAEAAMAR</sequence>
<accession>A0ABT5JAR2</accession>
<dbReference type="RefSeq" id="WP_272777501.1">
    <property type="nucleotide sequence ID" value="NZ_JAQQLI010000018.1"/>
</dbReference>
<name>A0ABT5JAR2_RHOTP</name>
<feature type="signal peptide" evidence="1">
    <location>
        <begin position="1"/>
        <end position="27"/>
    </location>
</feature>
<feature type="chain" id="PRO_5046547865" evidence="1">
    <location>
        <begin position="28"/>
        <end position="190"/>
    </location>
</feature>
<comment type="caution">
    <text evidence="2">The sequence shown here is derived from an EMBL/GenBank/DDBJ whole genome shotgun (WGS) entry which is preliminary data.</text>
</comment>
<reference evidence="2" key="1">
    <citation type="journal article" date="2023" name="Microbiol Resour">
        <title>Genome Sequences of Rhodoplanes serenus and Two Thermotolerant Strains, Rhodoplanes tepidamans and 'Rhodoplanes cryptolactis,' Further Refine the Genus.</title>
        <authorList>
            <person name="Rayyan A.A."/>
            <person name="Kyndt J.A."/>
        </authorList>
    </citation>
    <scope>NUCLEOTIDE SEQUENCE</scope>
    <source>
        <strain evidence="2">DSM 9987</strain>
    </source>
</reference>
<proteinExistence type="predicted"/>